<evidence type="ECO:0000313" key="2">
    <source>
        <dbReference type="EMBL" id="OAA61722.1"/>
    </source>
</evidence>
<protein>
    <submittedName>
        <fullName evidence="2">Uncharacterized protein</fullName>
    </submittedName>
</protein>
<accession>A0A167UMQ8</accession>
<gene>
    <name evidence="2" type="ORF">SPI_04581</name>
</gene>
<reference evidence="2 3" key="1">
    <citation type="journal article" date="2016" name="Genome Biol. Evol.">
        <title>Divergent and convergent evolution of fungal pathogenicity.</title>
        <authorList>
            <person name="Shang Y."/>
            <person name="Xiao G."/>
            <person name="Zheng P."/>
            <person name="Cen K."/>
            <person name="Zhan S."/>
            <person name="Wang C."/>
        </authorList>
    </citation>
    <scope>NUCLEOTIDE SEQUENCE [LARGE SCALE GENOMIC DNA]</scope>
    <source>
        <strain evidence="2 3">RCEF 264</strain>
    </source>
</reference>
<dbReference type="STRING" id="1081102.A0A167UMQ8"/>
<proteinExistence type="predicted"/>
<keyword evidence="3" id="KW-1185">Reference proteome</keyword>
<dbReference type="AlphaFoldDB" id="A0A167UMQ8"/>
<evidence type="ECO:0000313" key="3">
    <source>
        <dbReference type="Proteomes" id="UP000076874"/>
    </source>
</evidence>
<feature type="region of interest" description="Disordered" evidence="1">
    <location>
        <begin position="54"/>
        <end position="76"/>
    </location>
</feature>
<organism evidence="2 3">
    <name type="scientific">Niveomyces insectorum RCEF 264</name>
    <dbReference type="NCBI Taxonomy" id="1081102"/>
    <lineage>
        <taxon>Eukaryota</taxon>
        <taxon>Fungi</taxon>
        <taxon>Dikarya</taxon>
        <taxon>Ascomycota</taxon>
        <taxon>Pezizomycotina</taxon>
        <taxon>Sordariomycetes</taxon>
        <taxon>Hypocreomycetidae</taxon>
        <taxon>Hypocreales</taxon>
        <taxon>Cordycipitaceae</taxon>
        <taxon>Niveomyces</taxon>
    </lineage>
</organism>
<dbReference type="Proteomes" id="UP000076874">
    <property type="component" value="Unassembled WGS sequence"/>
</dbReference>
<evidence type="ECO:0000256" key="1">
    <source>
        <dbReference type="SAM" id="MobiDB-lite"/>
    </source>
</evidence>
<feature type="region of interest" description="Disordered" evidence="1">
    <location>
        <begin position="126"/>
        <end position="159"/>
    </location>
</feature>
<comment type="caution">
    <text evidence="2">The sequence shown here is derived from an EMBL/GenBank/DDBJ whole genome shotgun (WGS) entry which is preliminary data.</text>
</comment>
<name>A0A167UMQ8_9HYPO</name>
<dbReference type="EMBL" id="AZHD01000007">
    <property type="protein sequence ID" value="OAA61722.1"/>
    <property type="molecule type" value="Genomic_DNA"/>
</dbReference>
<sequence length="159" mass="17965">MGKGYTYKSSGTNSQGNHYCSRDYGNGSNAYHYSNNNGSYYYQNPSGSTYYNNGAGGSTYTSPSGAKWSSGYGGKQQQWRRLRQLRKLREEPVKGPVTPGSDRLVIWREKKGPVVCESRPEQCDFTIENNSKTEQDRDESMRPSRRVFPFGREPTGSEQ</sequence>
<feature type="compositionally biased region" description="Basic and acidic residues" evidence="1">
    <location>
        <begin position="131"/>
        <end position="142"/>
    </location>
</feature>
<dbReference type="OrthoDB" id="5415522at2759"/>